<dbReference type="AlphaFoldDB" id="A0A6S6TC87"/>
<evidence type="ECO:0000313" key="2">
    <source>
        <dbReference type="EMBL" id="CAA6812663.1"/>
    </source>
</evidence>
<dbReference type="EMBL" id="CACVAR010000219">
    <property type="protein sequence ID" value="CAA6812663.1"/>
    <property type="molecule type" value="Genomic_DNA"/>
</dbReference>
<gene>
    <name evidence="2" type="ORF">HELGO_WM41882</name>
</gene>
<feature type="domain" description="CHK kinase-like" evidence="1">
    <location>
        <begin position="108"/>
        <end position="265"/>
    </location>
</feature>
<accession>A0A6S6TC87</accession>
<dbReference type="SUPFAM" id="SSF56112">
    <property type="entry name" value="Protein kinase-like (PK-like)"/>
    <property type="match status" value="1"/>
</dbReference>
<dbReference type="PANTHER" id="PTHR11012:SF30">
    <property type="entry name" value="PROTEIN KINASE-LIKE DOMAIN-CONTAINING"/>
    <property type="match status" value="1"/>
</dbReference>
<dbReference type="Gene3D" id="3.90.1200.10">
    <property type="match status" value="1"/>
</dbReference>
<name>A0A6S6TC87_9BACT</name>
<evidence type="ECO:0000259" key="1">
    <source>
        <dbReference type="SMART" id="SM00587"/>
    </source>
</evidence>
<reference evidence="2" key="1">
    <citation type="submission" date="2020-01" db="EMBL/GenBank/DDBJ databases">
        <authorList>
            <person name="Meier V. D."/>
            <person name="Meier V D."/>
        </authorList>
    </citation>
    <scope>NUCLEOTIDE SEQUENCE</scope>
    <source>
        <strain evidence="2">HLG_WM_MAG_03</strain>
    </source>
</reference>
<protein>
    <recommendedName>
        <fullName evidence="1">CHK kinase-like domain-containing protein</fullName>
    </recommendedName>
</protein>
<sequence>MNPLYENIGKELNLGTLVSVELIQSLWSGYGELVRLHFSKQSIIVKHVQLPKTSEHPRGWNTNFSHQRKLHSYQVEVNWYENFSQSISERCRMPQGLKCFQRENEWLIVMEDLATSGFPSVVEKADKKHLKAVLHWLANFHAQHMGKRSELIWEHGTYWHISTRPDELEALEDKELKKYAKEIDNVLEQNKYQTIVHGDAKLANFCFNAEGTHCAGLDFQYVGHGCGMKDVALFMSSSVDPKDCEQMEVWVLDTYFLALDEALKHYQPELDSADVEKAWRPMFAVAWADFQRFIKGWSPNHWKVNGYSEGVREGVLNDIKHFKY</sequence>
<dbReference type="SMART" id="SM00587">
    <property type="entry name" value="CHK"/>
    <property type="match status" value="1"/>
</dbReference>
<dbReference type="PANTHER" id="PTHR11012">
    <property type="entry name" value="PROTEIN KINASE-LIKE DOMAIN-CONTAINING"/>
    <property type="match status" value="1"/>
</dbReference>
<dbReference type="InterPro" id="IPR004119">
    <property type="entry name" value="EcKL"/>
</dbReference>
<dbReference type="InterPro" id="IPR011009">
    <property type="entry name" value="Kinase-like_dom_sf"/>
</dbReference>
<dbReference type="InterPro" id="IPR015897">
    <property type="entry name" value="CHK_kinase-like"/>
</dbReference>
<proteinExistence type="predicted"/>
<dbReference type="Pfam" id="PF02958">
    <property type="entry name" value="EcKL"/>
    <property type="match status" value="2"/>
</dbReference>
<organism evidence="2">
    <name type="scientific">uncultured Sulfurovum sp</name>
    <dbReference type="NCBI Taxonomy" id="269237"/>
    <lineage>
        <taxon>Bacteria</taxon>
        <taxon>Pseudomonadati</taxon>
        <taxon>Campylobacterota</taxon>
        <taxon>Epsilonproteobacteria</taxon>
        <taxon>Campylobacterales</taxon>
        <taxon>Sulfurovaceae</taxon>
        <taxon>Sulfurovum</taxon>
        <taxon>environmental samples</taxon>
    </lineage>
</organism>